<name>A0A9X0DIS1_9HELO</name>
<dbReference type="Proteomes" id="UP001152300">
    <property type="component" value="Unassembled WGS sequence"/>
</dbReference>
<gene>
    <name evidence="1" type="ORF">OCU04_005799</name>
</gene>
<keyword evidence="2" id="KW-1185">Reference proteome</keyword>
<dbReference type="AlphaFoldDB" id="A0A9X0DIS1"/>
<organism evidence="1 2">
    <name type="scientific">Sclerotinia nivalis</name>
    <dbReference type="NCBI Taxonomy" id="352851"/>
    <lineage>
        <taxon>Eukaryota</taxon>
        <taxon>Fungi</taxon>
        <taxon>Dikarya</taxon>
        <taxon>Ascomycota</taxon>
        <taxon>Pezizomycotina</taxon>
        <taxon>Leotiomycetes</taxon>
        <taxon>Helotiales</taxon>
        <taxon>Sclerotiniaceae</taxon>
        <taxon>Sclerotinia</taxon>
    </lineage>
</organism>
<sequence>MLLYIHEDICPMSRKSFYLCLASLNTPRNYALWTKLRVLSHHCHPLYSMTYHNEPIVATAFLESSDPISPERLLMWNHAESANFKKMGMTLQSRVVFRDYTFYILADQWALETGMVLFTVFENNGTLEDRMRVNIEARSLAQHHHWAWERPPGIEREL</sequence>
<protein>
    <submittedName>
        <fullName evidence="1">Uncharacterized protein</fullName>
    </submittedName>
</protein>
<evidence type="ECO:0000313" key="2">
    <source>
        <dbReference type="Proteomes" id="UP001152300"/>
    </source>
</evidence>
<evidence type="ECO:0000313" key="1">
    <source>
        <dbReference type="EMBL" id="KAJ8065086.1"/>
    </source>
</evidence>
<dbReference type="OrthoDB" id="5396831at2759"/>
<proteinExistence type="predicted"/>
<dbReference type="EMBL" id="JAPEIS010000006">
    <property type="protein sequence ID" value="KAJ8065086.1"/>
    <property type="molecule type" value="Genomic_DNA"/>
</dbReference>
<comment type="caution">
    <text evidence="1">The sequence shown here is derived from an EMBL/GenBank/DDBJ whole genome shotgun (WGS) entry which is preliminary data.</text>
</comment>
<accession>A0A9X0DIS1</accession>
<reference evidence="1" key="1">
    <citation type="submission" date="2022-11" db="EMBL/GenBank/DDBJ databases">
        <title>Genome Resource of Sclerotinia nivalis Strain SnTB1, a Plant Pathogen Isolated from American Ginseng.</title>
        <authorList>
            <person name="Fan S."/>
        </authorList>
    </citation>
    <scope>NUCLEOTIDE SEQUENCE</scope>
    <source>
        <strain evidence="1">SnTB1</strain>
    </source>
</reference>